<keyword evidence="2" id="KW-0812">Transmembrane</keyword>
<gene>
    <name evidence="4" type="ORF">F2Y07_13125</name>
</gene>
<dbReference type="Gene3D" id="3.40.50.720">
    <property type="entry name" value="NAD(P)-binding Rossmann-like Domain"/>
    <property type="match status" value="2"/>
</dbReference>
<dbReference type="InterPro" id="IPR003869">
    <property type="entry name" value="Polysac_CapD-like"/>
</dbReference>
<reference evidence="4 5" key="1">
    <citation type="journal article" date="2019" name="Nat. Med.">
        <title>A library of human gut bacterial isolates paired with longitudinal multiomics data enables mechanistic microbiome research.</title>
        <authorList>
            <person name="Poyet M."/>
            <person name="Groussin M."/>
            <person name="Gibbons S.M."/>
            <person name="Avila-Pacheco J."/>
            <person name="Jiang X."/>
            <person name="Kearney S.M."/>
            <person name="Perrotta A.R."/>
            <person name="Berdy B."/>
            <person name="Zhao S."/>
            <person name="Lieberman T.D."/>
            <person name="Swanson P.K."/>
            <person name="Smith M."/>
            <person name="Roesemann S."/>
            <person name="Alexander J.E."/>
            <person name="Rich S.A."/>
            <person name="Livny J."/>
            <person name="Vlamakis H."/>
            <person name="Clish C."/>
            <person name="Bullock K."/>
            <person name="Deik A."/>
            <person name="Scott J."/>
            <person name="Pierce K.A."/>
            <person name="Xavier R.J."/>
            <person name="Alm E.J."/>
        </authorList>
    </citation>
    <scope>NUCLEOTIDE SEQUENCE [LARGE SCALE GENOMIC DNA]</scope>
    <source>
        <strain evidence="4 5">BIOML-A1</strain>
    </source>
</reference>
<evidence type="ECO:0000259" key="3">
    <source>
        <dbReference type="Pfam" id="PF02719"/>
    </source>
</evidence>
<feature type="transmembrane region" description="Helical" evidence="2">
    <location>
        <begin position="20"/>
        <end position="44"/>
    </location>
</feature>
<evidence type="ECO:0000313" key="4">
    <source>
        <dbReference type="EMBL" id="KAA2373077.1"/>
    </source>
</evidence>
<dbReference type="InterPro" id="IPR036291">
    <property type="entry name" value="NAD(P)-bd_dom_sf"/>
</dbReference>
<dbReference type="SUPFAM" id="SSF51735">
    <property type="entry name" value="NAD(P)-binding Rossmann-fold domains"/>
    <property type="match status" value="2"/>
</dbReference>
<feature type="domain" description="Polysaccharide biosynthesis protein CapD-like" evidence="3">
    <location>
        <begin position="305"/>
        <end position="594"/>
    </location>
</feature>
<keyword evidence="2" id="KW-0472">Membrane</keyword>
<name>A0A5B3GI25_9BACT</name>
<evidence type="ECO:0000256" key="1">
    <source>
        <dbReference type="ARBA" id="ARBA00007430"/>
    </source>
</evidence>
<protein>
    <submittedName>
        <fullName evidence="4">Polysaccharide biosynthesis protein</fullName>
    </submittedName>
</protein>
<dbReference type="PANTHER" id="PTHR43318">
    <property type="entry name" value="UDP-N-ACETYLGLUCOSAMINE 4,6-DEHYDRATASE"/>
    <property type="match status" value="1"/>
</dbReference>
<feature type="transmembrane region" description="Helical" evidence="2">
    <location>
        <begin position="91"/>
        <end position="111"/>
    </location>
</feature>
<feature type="transmembrane region" description="Helical" evidence="2">
    <location>
        <begin position="56"/>
        <end position="79"/>
    </location>
</feature>
<evidence type="ECO:0000313" key="5">
    <source>
        <dbReference type="Proteomes" id="UP000322658"/>
    </source>
</evidence>
<feature type="transmembrane region" description="Helical" evidence="2">
    <location>
        <begin position="131"/>
        <end position="152"/>
    </location>
</feature>
<comment type="caution">
    <text evidence="4">The sequence shown here is derived from an EMBL/GenBank/DDBJ whole genome shotgun (WGS) entry which is preliminary data.</text>
</comment>
<evidence type="ECO:0000256" key="2">
    <source>
        <dbReference type="SAM" id="Phobius"/>
    </source>
</evidence>
<dbReference type="AlphaFoldDB" id="A0A5B3GI25"/>
<dbReference type="EMBL" id="VVXJ01000039">
    <property type="protein sequence ID" value="KAA2373077.1"/>
    <property type="molecule type" value="Genomic_DNA"/>
</dbReference>
<dbReference type="RefSeq" id="WP_118406205.1">
    <property type="nucleotide sequence ID" value="NZ_CAXSTY010000001.1"/>
</dbReference>
<organism evidence="4 5">
    <name type="scientific">Alistipes shahii</name>
    <dbReference type="NCBI Taxonomy" id="328814"/>
    <lineage>
        <taxon>Bacteria</taxon>
        <taxon>Pseudomonadati</taxon>
        <taxon>Bacteroidota</taxon>
        <taxon>Bacteroidia</taxon>
        <taxon>Bacteroidales</taxon>
        <taxon>Rikenellaceae</taxon>
        <taxon>Alistipes</taxon>
    </lineage>
</organism>
<dbReference type="Pfam" id="PF02719">
    <property type="entry name" value="Polysacc_synt_2"/>
    <property type="match status" value="1"/>
</dbReference>
<proteinExistence type="inferred from homology"/>
<comment type="similarity">
    <text evidence="1">Belongs to the polysaccharide synthase family.</text>
</comment>
<accession>A0A5B3GI25</accession>
<dbReference type="PANTHER" id="PTHR43318:SF1">
    <property type="entry name" value="POLYSACCHARIDE BIOSYNTHESIS PROTEIN EPSC-RELATED"/>
    <property type="match status" value="1"/>
</dbReference>
<keyword evidence="2" id="KW-1133">Transmembrane helix</keyword>
<dbReference type="CDD" id="cd05237">
    <property type="entry name" value="UDP_invert_4-6DH_SDR_e"/>
    <property type="match status" value="1"/>
</dbReference>
<sequence length="646" mass="73595">MLQVIMSRFGIEKYLSSRYFSSWLILTIDTVVSVVSTLIAYLLVRGLFTNPVFTVWYGFWLLASSCVLSVFSFIVFRTFRSVIRHTTLREIWKLGGAVLFKDLLMFFYVLLLPQKPSPPYAALSMGFLLDVLVTLFLLLALRLCMIVVYDLIKLKQSRRANSRQVLVYGTGDKSVSLVTRLQNSPHYRVVGFLTYGKSLRKHTIAECPVYYFENQHSVEYLRDRVDVDAILFATNDDAQQEQERLIRYCTEQGVKILIAPPIDEVIDGKIMKQSIREIKIEDLLGRPEIRISMDEIIANFRGRTILVTGAAGSIGSELCRQLAMFGVKELILFDNGETPMHNLRLELEERYPALKFIPVIGDVRIPARLDFVFRTYHPQVVFHAAAYKHVPLMEENPCEAVLVNVAGTRNVADKCIEYDVEKMVMISTDKAVNPTNVMGCTKRLAEIYVQSLGLSIEQGRTPGKTRFVTTRFGNVLGSNGSVIPRFRDQISKGGPVTVTHPDITRFFMTIPEACRLVMEAATMSTGNQIFVFDMGESVKIAHLARRMISLAGFEPEKDIRIEYTGLRPGEKLYEEVLSNKENTLPTTHDRIRIAKVREYDYGEACGVAEELETLSRKVEIPDMIRLMKRTVPEFKSKNSRFEVYDK</sequence>
<dbReference type="Proteomes" id="UP000322658">
    <property type="component" value="Unassembled WGS sequence"/>
</dbReference>
<dbReference type="InterPro" id="IPR051203">
    <property type="entry name" value="Polysaccharide_Synthase-Rel"/>
</dbReference>